<evidence type="ECO:0000313" key="2">
    <source>
        <dbReference type="EMBL" id="PIR86737.1"/>
    </source>
</evidence>
<name>A0A2H0UK09_9BACT</name>
<proteinExistence type="predicted"/>
<evidence type="ECO:0008006" key="4">
    <source>
        <dbReference type="Google" id="ProtNLM"/>
    </source>
</evidence>
<comment type="caution">
    <text evidence="2">The sequence shown here is derived from an EMBL/GenBank/DDBJ whole genome shotgun (WGS) entry which is preliminary data.</text>
</comment>
<accession>A0A2H0UK09</accession>
<protein>
    <recommendedName>
        <fullName evidence="4">Lipoprotein</fullName>
    </recommendedName>
</protein>
<dbReference type="Proteomes" id="UP000229526">
    <property type="component" value="Unassembled WGS sequence"/>
</dbReference>
<evidence type="ECO:0000256" key="1">
    <source>
        <dbReference type="SAM" id="SignalP"/>
    </source>
</evidence>
<organism evidence="2 3">
    <name type="scientific">Candidatus Harrisonbacteria bacterium CG10_big_fil_rev_8_21_14_0_10_49_15</name>
    <dbReference type="NCBI Taxonomy" id="1974587"/>
    <lineage>
        <taxon>Bacteria</taxon>
        <taxon>Candidatus Harrisoniibacteriota</taxon>
    </lineage>
</organism>
<keyword evidence="1" id="KW-0732">Signal</keyword>
<feature type="signal peptide" evidence="1">
    <location>
        <begin position="1"/>
        <end position="20"/>
    </location>
</feature>
<sequence length="171" mass="18039">MSKFLVIFAVLGLLGLSSCASDKFKGSASTAIHSRYIGALGHQLSEDPVVQGMVTGSHGPWEAKVVGFEGVSRKDTTADEVDLWLAYKGSGWSAGVAYFAFDPVLDQDGDVVMPYLEASADIWRGEGQSLDGALRSKTESGSSQSTITASVRRSACDTDGSLLPVCALQTR</sequence>
<feature type="chain" id="PRO_5013796114" description="Lipoprotein" evidence="1">
    <location>
        <begin position="21"/>
        <end position="171"/>
    </location>
</feature>
<gene>
    <name evidence="2" type="ORF">COU11_04485</name>
</gene>
<dbReference type="PROSITE" id="PS51257">
    <property type="entry name" value="PROKAR_LIPOPROTEIN"/>
    <property type="match status" value="1"/>
</dbReference>
<reference evidence="3" key="1">
    <citation type="submission" date="2017-09" db="EMBL/GenBank/DDBJ databases">
        <title>Depth-based differentiation of microbial function through sediment-hosted aquifers and enrichment of novel symbionts in the deep terrestrial subsurface.</title>
        <authorList>
            <person name="Probst A.J."/>
            <person name="Ladd B."/>
            <person name="Jarett J.K."/>
            <person name="Geller-Mcgrath D.E."/>
            <person name="Sieber C.M.K."/>
            <person name="Emerson J.B."/>
            <person name="Anantharaman K."/>
            <person name="Thomas B.C."/>
            <person name="Malmstrom R."/>
            <person name="Stieglmeier M."/>
            <person name="Klingl A."/>
            <person name="Woyke T."/>
            <person name="Ryan C.M."/>
            <person name="Banfield J.F."/>
        </authorList>
    </citation>
    <scope>NUCLEOTIDE SEQUENCE [LARGE SCALE GENOMIC DNA]</scope>
</reference>
<evidence type="ECO:0000313" key="3">
    <source>
        <dbReference type="Proteomes" id="UP000229526"/>
    </source>
</evidence>
<dbReference type="EMBL" id="PFBD01000028">
    <property type="protein sequence ID" value="PIR86737.1"/>
    <property type="molecule type" value="Genomic_DNA"/>
</dbReference>
<dbReference type="AlphaFoldDB" id="A0A2H0UK09"/>